<evidence type="ECO:0000256" key="5">
    <source>
        <dbReference type="ARBA" id="ARBA00022842"/>
    </source>
</evidence>
<dbReference type="InterPro" id="IPR004568">
    <property type="entry name" value="Ppantetheine-prot_Trfase_dom"/>
</dbReference>
<evidence type="ECO:0000313" key="10">
    <source>
        <dbReference type="EMBL" id="TMJ06734.1"/>
    </source>
</evidence>
<evidence type="ECO:0000256" key="8">
    <source>
        <dbReference type="HAMAP-Rule" id="MF_00101"/>
    </source>
</evidence>
<evidence type="ECO:0000256" key="3">
    <source>
        <dbReference type="ARBA" id="ARBA00022723"/>
    </source>
</evidence>
<feature type="domain" description="4'-phosphopantetheinyl transferase" evidence="9">
    <location>
        <begin position="4"/>
        <end position="96"/>
    </location>
</feature>
<keyword evidence="6 8" id="KW-0443">Lipid metabolism</keyword>
<evidence type="ECO:0000256" key="6">
    <source>
        <dbReference type="ARBA" id="ARBA00023098"/>
    </source>
</evidence>
<dbReference type="Pfam" id="PF01648">
    <property type="entry name" value="ACPS"/>
    <property type="match status" value="1"/>
</dbReference>
<protein>
    <recommendedName>
        <fullName evidence="8">Holo-[acyl-carrier-protein] synthase</fullName>
        <shortName evidence="8">Holo-ACP synthase</shortName>
        <ecNumber evidence="8">2.7.8.7</ecNumber>
    </recommendedName>
    <alternativeName>
        <fullName evidence="8">4'-phosphopantetheinyl transferase AcpS</fullName>
    </alternativeName>
</protein>
<dbReference type="Gene3D" id="3.90.470.20">
    <property type="entry name" value="4'-phosphopantetheinyl transferase domain"/>
    <property type="match status" value="1"/>
</dbReference>
<name>A0A537LFE7_9BACT</name>
<dbReference type="EMBL" id="VBAL01000009">
    <property type="protein sequence ID" value="TMJ06734.1"/>
    <property type="molecule type" value="Genomic_DNA"/>
</dbReference>
<dbReference type="GO" id="GO:0006633">
    <property type="term" value="P:fatty acid biosynthetic process"/>
    <property type="evidence" value="ECO:0007669"/>
    <property type="project" value="UniProtKB-UniRule"/>
</dbReference>
<dbReference type="NCBIfam" id="TIGR00556">
    <property type="entry name" value="pantethn_trn"/>
    <property type="match status" value="1"/>
</dbReference>
<comment type="similarity">
    <text evidence="8">Belongs to the P-Pant transferase superfamily. AcpS family.</text>
</comment>
<dbReference type="HAMAP" id="MF_00101">
    <property type="entry name" value="AcpS"/>
    <property type="match status" value="1"/>
</dbReference>
<keyword evidence="2 8" id="KW-0808">Transferase</keyword>
<dbReference type="InterPro" id="IPR002582">
    <property type="entry name" value="ACPS"/>
</dbReference>
<feature type="binding site" evidence="8">
    <location>
        <position position="8"/>
    </location>
    <ligand>
        <name>Mg(2+)</name>
        <dbReference type="ChEBI" id="CHEBI:18420"/>
    </ligand>
</feature>
<comment type="catalytic activity">
    <reaction evidence="8">
        <text>apo-[ACP] + CoA = holo-[ACP] + adenosine 3',5'-bisphosphate + H(+)</text>
        <dbReference type="Rhea" id="RHEA:12068"/>
        <dbReference type="Rhea" id="RHEA-COMP:9685"/>
        <dbReference type="Rhea" id="RHEA-COMP:9690"/>
        <dbReference type="ChEBI" id="CHEBI:15378"/>
        <dbReference type="ChEBI" id="CHEBI:29999"/>
        <dbReference type="ChEBI" id="CHEBI:57287"/>
        <dbReference type="ChEBI" id="CHEBI:58343"/>
        <dbReference type="ChEBI" id="CHEBI:64479"/>
        <dbReference type="EC" id="2.7.8.7"/>
    </reaction>
</comment>
<evidence type="ECO:0000313" key="11">
    <source>
        <dbReference type="Proteomes" id="UP000319353"/>
    </source>
</evidence>
<comment type="caution">
    <text evidence="10">The sequence shown here is derived from an EMBL/GenBank/DDBJ whole genome shotgun (WGS) entry which is preliminary data.</text>
</comment>
<dbReference type="GO" id="GO:0000287">
    <property type="term" value="F:magnesium ion binding"/>
    <property type="evidence" value="ECO:0007669"/>
    <property type="project" value="UniProtKB-UniRule"/>
</dbReference>
<dbReference type="EC" id="2.7.8.7" evidence="8"/>
<reference evidence="10 11" key="1">
    <citation type="journal article" date="2019" name="Nat. Microbiol.">
        <title>Mediterranean grassland soil C-N compound turnover is dependent on rainfall and depth, and is mediated by genomically divergent microorganisms.</title>
        <authorList>
            <person name="Diamond S."/>
            <person name="Andeer P.F."/>
            <person name="Li Z."/>
            <person name="Crits-Christoph A."/>
            <person name="Burstein D."/>
            <person name="Anantharaman K."/>
            <person name="Lane K.R."/>
            <person name="Thomas B.C."/>
            <person name="Pan C."/>
            <person name="Northen T.R."/>
            <person name="Banfield J.F."/>
        </authorList>
    </citation>
    <scope>NUCLEOTIDE SEQUENCE [LARGE SCALE GENOMIC DNA]</scope>
    <source>
        <strain evidence="10">NP_4</strain>
    </source>
</reference>
<comment type="function">
    <text evidence="8">Transfers the 4'-phosphopantetheine moiety from coenzyme A to a Ser of acyl-carrier-protein.</text>
</comment>
<dbReference type="GO" id="GO:0008897">
    <property type="term" value="F:holo-[acyl-carrier-protein] synthase activity"/>
    <property type="evidence" value="ECO:0007669"/>
    <property type="project" value="UniProtKB-UniRule"/>
</dbReference>
<keyword evidence="7 8" id="KW-0275">Fatty acid biosynthesis</keyword>
<keyword evidence="1 8" id="KW-0444">Lipid biosynthesis</keyword>
<dbReference type="NCBIfam" id="NF000832">
    <property type="entry name" value="PRK00070.3-2"/>
    <property type="match status" value="1"/>
</dbReference>
<dbReference type="NCBIfam" id="TIGR00516">
    <property type="entry name" value="acpS"/>
    <property type="match status" value="1"/>
</dbReference>
<dbReference type="Proteomes" id="UP000319353">
    <property type="component" value="Unassembled WGS sequence"/>
</dbReference>
<evidence type="ECO:0000256" key="4">
    <source>
        <dbReference type="ARBA" id="ARBA00022832"/>
    </source>
</evidence>
<dbReference type="AlphaFoldDB" id="A0A537LFE7"/>
<keyword evidence="4 8" id="KW-0276">Fatty acid metabolism</keyword>
<gene>
    <name evidence="8" type="primary">acpS</name>
    <name evidence="10" type="ORF">E6H01_00600</name>
</gene>
<evidence type="ECO:0000256" key="1">
    <source>
        <dbReference type="ARBA" id="ARBA00022516"/>
    </source>
</evidence>
<evidence type="ECO:0000259" key="9">
    <source>
        <dbReference type="Pfam" id="PF01648"/>
    </source>
</evidence>
<accession>A0A537LFE7</accession>
<dbReference type="GO" id="GO:0005737">
    <property type="term" value="C:cytoplasm"/>
    <property type="evidence" value="ECO:0007669"/>
    <property type="project" value="UniProtKB-SubCell"/>
</dbReference>
<evidence type="ECO:0000256" key="7">
    <source>
        <dbReference type="ARBA" id="ARBA00023160"/>
    </source>
</evidence>
<comment type="subcellular location">
    <subcellularLocation>
        <location evidence="8">Cytoplasm</location>
    </subcellularLocation>
</comment>
<comment type="cofactor">
    <cofactor evidence="8">
        <name>Mg(2+)</name>
        <dbReference type="ChEBI" id="CHEBI:18420"/>
    </cofactor>
</comment>
<keyword evidence="3 8" id="KW-0479">Metal-binding</keyword>
<proteinExistence type="inferred from homology"/>
<keyword evidence="5 8" id="KW-0460">Magnesium</keyword>
<organism evidence="10 11">
    <name type="scientific">Candidatus Segetimicrobium genomatis</name>
    <dbReference type="NCBI Taxonomy" id="2569760"/>
    <lineage>
        <taxon>Bacteria</taxon>
        <taxon>Bacillati</taxon>
        <taxon>Candidatus Sysuimicrobiota</taxon>
        <taxon>Candidatus Sysuimicrobiia</taxon>
        <taxon>Candidatus Sysuimicrobiales</taxon>
        <taxon>Candidatus Segetimicrobiaceae</taxon>
        <taxon>Candidatus Segetimicrobium</taxon>
    </lineage>
</organism>
<keyword evidence="8" id="KW-0963">Cytoplasm</keyword>
<feature type="binding site" evidence="8">
    <location>
        <position position="57"/>
    </location>
    <ligand>
        <name>Mg(2+)</name>
        <dbReference type="ChEBI" id="CHEBI:18420"/>
    </ligand>
</feature>
<dbReference type="SUPFAM" id="SSF56214">
    <property type="entry name" value="4'-phosphopantetheinyl transferase"/>
    <property type="match status" value="1"/>
</dbReference>
<dbReference type="InterPro" id="IPR037143">
    <property type="entry name" value="4-PPantetheinyl_Trfase_dom_sf"/>
</dbReference>
<evidence type="ECO:0000256" key="2">
    <source>
        <dbReference type="ARBA" id="ARBA00022679"/>
    </source>
</evidence>
<sequence length="125" mass="13105">MILGVGLDVVETERIARALALHGRRFEERVYTAAELAECAERADRAQALAGRFAAKEALLKALGTGSARGISFQQVEVVRADGGSPTMSLTGSAAAEARRKGVRQLHVSLSHQPGLAAAVVILEG</sequence>
<dbReference type="InterPro" id="IPR008278">
    <property type="entry name" value="4-PPantetheinyl_Trfase_dom"/>
</dbReference>